<evidence type="ECO:0000259" key="11">
    <source>
        <dbReference type="Pfam" id="PF05699"/>
    </source>
</evidence>
<evidence type="ECO:0000256" key="4">
    <source>
        <dbReference type="ARBA" id="ARBA00022833"/>
    </source>
</evidence>
<evidence type="ECO:0000256" key="5">
    <source>
        <dbReference type="ARBA" id="ARBA00023015"/>
    </source>
</evidence>
<evidence type="ECO:0000259" key="10">
    <source>
        <dbReference type="Pfam" id="PF02892"/>
    </source>
</evidence>
<dbReference type="Pfam" id="PF05699">
    <property type="entry name" value="Dimer_Tnp_hAT"/>
    <property type="match status" value="1"/>
</dbReference>
<feature type="domain" description="HAT C-terminal dimerisation" evidence="11">
    <location>
        <begin position="570"/>
        <end position="636"/>
    </location>
</feature>
<dbReference type="PANTHER" id="PTHR46481:SF10">
    <property type="entry name" value="ZINC FINGER BED DOMAIN-CONTAINING PROTEIN 39"/>
    <property type="match status" value="1"/>
</dbReference>
<feature type="region of interest" description="Disordered" evidence="9">
    <location>
        <begin position="69"/>
        <end position="127"/>
    </location>
</feature>
<evidence type="ECO:0000256" key="6">
    <source>
        <dbReference type="ARBA" id="ARBA00023125"/>
    </source>
</evidence>
<name>A0A8J9ZTB0_BRALA</name>
<proteinExistence type="predicted"/>
<keyword evidence="6" id="KW-0238">DNA-binding</keyword>
<dbReference type="GO" id="GO:0009791">
    <property type="term" value="P:post-embryonic development"/>
    <property type="evidence" value="ECO:0007669"/>
    <property type="project" value="UniProtKB-ARBA"/>
</dbReference>
<keyword evidence="4" id="KW-0862">Zinc</keyword>
<dbReference type="OrthoDB" id="1607513at2759"/>
<dbReference type="GO" id="GO:0046983">
    <property type="term" value="F:protein dimerization activity"/>
    <property type="evidence" value="ECO:0007669"/>
    <property type="project" value="InterPro"/>
</dbReference>
<feature type="compositionally biased region" description="Basic and acidic residues" evidence="9">
    <location>
        <begin position="494"/>
        <end position="505"/>
    </location>
</feature>
<keyword evidence="7" id="KW-0804">Transcription</keyword>
<dbReference type="SUPFAM" id="SSF57667">
    <property type="entry name" value="beta-beta-alpha zinc fingers"/>
    <property type="match status" value="1"/>
</dbReference>
<dbReference type="Proteomes" id="UP000838412">
    <property type="component" value="Chromosome 3"/>
</dbReference>
<dbReference type="GO" id="GO:0005634">
    <property type="term" value="C:nucleus"/>
    <property type="evidence" value="ECO:0007669"/>
    <property type="project" value="UniProtKB-SubCell"/>
</dbReference>
<dbReference type="Pfam" id="PF02892">
    <property type="entry name" value="zf-BED"/>
    <property type="match status" value="1"/>
</dbReference>
<dbReference type="AlphaFoldDB" id="A0A8J9ZTB0"/>
<dbReference type="InterPro" id="IPR052035">
    <property type="entry name" value="ZnF_BED_domain_contain"/>
</dbReference>
<comment type="subcellular location">
    <subcellularLocation>
        <location evidence="1">Nucleus</location>
    </subcellularLocation>
</comment>
<protein>
    <submittedName>
        <fullName evidence="12">ZBED1 protein</fullName>
    </submittedName>
</protein>
<dbReference type="InterPro" id="IPR003656">
    <property type="entry name" value="Znf_BED"/>
</dbReference>
<dbReference type="GO" id="GO:0008270">
    <property type="term" value="F:zinc ion binding"/>
    <property type="evidence" value="ECO:0007669"/>
    <property type="project" value="UniProtKB-KW"/>
</dbReference>
<sequence>MSKFRKTASKVWDHATKQTLGYTKCKHCDEVIKSCGGTSNIARHLRRHHGIETTPHPATATLTAMFGEQNNNDPAQVQGTQPPTPPQLNTATDGPQMPAMPALPAQPSLPSTSSSTPTVSSASGSSTVNPFTLAARIANAKMPPAKQHTITGRICHYIVKSLRPYTIVEDPYFRACLHELNPFYKIPGRTEVSDRHIPKMYEVALDSLKDERKGVDYAALTGDGWTSRVADHYLTITIHYMKEWDLKVKILQTLTAEVSQTGDNIAAEIGQCLDDFGIKGKVEVMTTDNAKAMTNATTLAGIRLSLNCFAHTLNLSTQKVMNVPTVVSMLAIIRPVVVYFRNSYLAKVVLKEKKKALGKPNHVLILDVKTRWNSSYMMVDRFVEQFPAVMAASLDDRLKKKERWNGSLQSMMEKLERHLTEKEDDDKFSKDCKAAIMKDLLTRYQEDDRRQFLEEATALDPRFKSSAVVNEDVWDMITNTIEVEVGQTQALQVKEESKDTTERPEPVAVPPHDGLEDTCPAKKPKLSAMAEIFEDDDEVVVTDVQPPVPLRLRVQTEILKYKSLAKLKSTDDVISFWQAKVYELPLLSQHARKYLVVPGTSVPSERVFSTAGDIVSAERAALDPDSVNMLLFLNKNT</sequence>
<organism evidence="12 13">
    <name type="scientific">Branchiostoma lanceolatum</name>
    <name type="common">Common lancelet</name>
    <name type="synonym">Amphioxus lanceolatum</name>
    <dbReference type="NCBI Taxonomy" id="7740"/>
    <lineage>
        <taxon>Eukaryota</taxon>
        <taxon>Metazoa</taxon>
        <taxon>Chordata</taxon>
        <taxon>Cephalochordata</taxon>
        <taxon>Leptocardii</taxon>
        <taxon>Amphioxiformes</taxon>
        <taxon>Branchiostomatidae</taxon>
        <taxon>Branchiostoma</taxon>
    </lineage>
</organism>
<gene>
    <name evidence="12" type="primary">ZBED1</name>
    <name evidence="12" type="ORF">BLAG_LOCUS16506</name>
</gene>
<dbReference type="InterPro" id="IPR008906">
    <property type="entry name" value="HATC_C_dom"/>
</dbReference>
<dbReference type="SUPFAM" id="SSF140996">
    <property type="entry name" value="Hermes dimerisation domain"/>
    <property type="match status" value="1"/>
</dbReference>
<dbReference type="GO" id="GO:0003677">
    <property type="term" value="F:DNA binding"/>
    <property type="evidence" value="ECO:0007669"/>
    <property type="project" value="UniProtKB-KW"/>
</dbReference>
<evidence type="ECO:0000256" key="8">
    <source>
        <dbReference type="ARBA" id="ARBA00023242"/>
    </source>
</evidence>
<dbReference type="SUPFAM" id="SSF53098">
    <property type="entry name" value="Ribonuclease H-like"/>
    <property type="match status" value="1"/>
</dbReference>
<accession>A0A8J9ZTB0</accession>
<evidence type="ECO:0000313" key="13">
    <source>
        <dbReference type="Proteomes" id="UP000838412"/>
    </source>
</evidence>
<evidence type="ECO:0000256" key="3">
    <source>
        <dbReference type="ARBA" id="ARBA00022771"/>
    </source>
</evidence>
<feature type="domain" description="BED-type" evidence="10">
    <location>
        <begin position="9"/>
        <end position="49"/>
    </location>
</feature>
<keyword evidence="3" id="KW-0863">Zinc-finger</keyword>
<dbReference type="PANTHER" id="PTHR46481">
    <property type="entry name" value="ZINC FINGER BED DOMAIN-CONTAINING PROTEIN 4"/>
    <property type="match status" value="1"/>
</dbReference>
<evidence type="ECO:0000256" key="7">
    <source>
        <dbReference type="ARBA" id="ARBA00023163"/>
    </source>
</evidence>
<feature type="compositionally biased region" description="Low complexity" evidence="9">
    <location>
        <begin position="76"/>
        <end position="127"/>
    </location>
</feature>
<evidence type="ECO:0000313" key="12">
    <source>
        <dbReference type="EMBL" id="CAH1259126.1"/>
    </source>
</evidence>
<evidence type="ECO:0000256" key="2">
    <source>
        <dbReference type="ARBA" id="ARBA00022723"/>
    </source>
</evidence>
<keyword evidence="8" id="KW-0539">Nucleus</keyword>
<dbReference type="InterPro" id="IPR036236">
    <property type="entry name" value="Znf_C2H2_sf"/>
</dbReference>
<keyword evidence="13" id="KW-1185">Reference proteome</keyword>
<feature type="region of interest" description="Disordered" evidence="9">
    <location>
        <begin position="494"/>
        <end position="517"/>
    </location>
</feature>
<dbReference type="EMBL" id="OV696688">
    <property type="protein sequence ID" value="CAH1259126.1"/>
    <property type="molecule type" value="Genomic_DNA"/>
</dbReference>
<keyword evidence="2" id="KW-0479">Metal-binding</keyword>
<evidence type="ECO:0000256" key="1">
    <source>
        <dbReference type="ARBA" id="ARBA00004123"/>
    </source>
</evidence>
<reference evidence="12" key="1">
    <citation type="submission" date="2022-01" db="EMBL/GenBank/DDBJ databases">
        <authorList>
            <person name="Braso-Vives M."/>
        </authorList>
    </citation>
    <scope>NUCLEOTIDE SEQUENCE</scope>
</reference>
<evidence type="ECO:0000256" key="9">
    <source>
        <dbReference type="SAM" id="MobiDB-lite"/>
    </source>
</evidence>
<dbReference type="InterPro" id="IPR012337">
    <property type="entry name" value="RNaseH-like_sf"/>
</dbReference>
<dbReference type="SMART" id="SM00614">
    <property type="entry name" value="ZnF_BED"/>
    <property type="match status" value="1"/>
</dbReference>
<keyword evidence="5" id="KW-0805">Transcription regulation</keyword>